<keyword evidence="1" id="KW-0479">Metal-binding</keyword>
<dbReference type="EMBL" id="QXDF01000003">
    <property type="protein sequence ID" value="RIA47324.1"/>
    <property type="molecule type" value="Genomic_DNA"/>
</dbReference>
<proteinExistence type="predicted"/>
<dbReference type="Gene3D" id="3.90.850.10">
    <property type="entry name" value="Fumarylacetoacetase-like, C-terminal domain"/>
    <property type="match status" value="1"/>
</dbReference>
<protein>
    <submittedName>
        <fullName evidence="3">Fumarylpyruvate hydrolase</fullName>
    </submittedName>
</protein>
<evidence type="ECO:0000313" key="3">
    <source>
        <dbReference type="EMBL" id="RIA47324.1"/>
    </source>
</evidence>
<dbReference type="AlphaFoldDB" id="A0A397PMI1"/>
<dbReference type="RefSeq" id="WP_119062211.1">
    <property type="nucleotide sequence ID" value="NZ_QXDF01000003.1"/>
</dbReference>
<gene>
    <name evidence="3" type="ORF">BXY53_2399</name>
</gene>
<dbReference type="GO" id="GO:0018773">
    <property type="term" value="F:acetylpyruvate hydrolase activity"/>
    <property type="evidence" value="ECO:0007669"/>
    <property type="project" value="TreeGrafter"/>
</dbReference>
<dbReference type="InterPro" id="IPR011234">
    <property type="entry name" value="Fumarylacetoacetase-like_C"/>
</dbReference>
<dbReference type="PANTHER" id="PTHR11820">
    <property type="entry name" value="ACYLPYRUVASE"/>
    <property type="match status" value="1"/>
</dbReference>
<reference evidence="3 4" key="1">
    <citation type="submission" date="2018-08" db="EMBL/GenBank/DDBJ databases">
        <title>Genomic Encyclopedia of Archaeal and Bacterial Type Strains, Phase II (KMG-II): from individual species to whole genera.</title>
        <authorList>
            <person name="Goeker M."/>
        </authorList>
    </citation>
    <scope>NUCLEOTIDE SEQUENCE [LARGE SCALE GENOMIC DNA]</scope>
    <source>
        <strain evidence="3 4">DSM 5002</strain>
    </source>
</reference>
<feature type="domain" description="Fumarylacetoacetase-like C-terminal" evidence="2">
    <location>
        <begin position="37"/>
        <end position="236"/>
    </location>
</feature>
<accession>A0A397PMI1</accession>
<comment type="caution">
    <text evidence="3">The sequence shown here is derived from an EMBL/GenBank/DDBJ whole genome shotgun (WGS) entry which is preliminary data.</text>
</comment>
<dbReference type="GO" id="GO:0046872">
    <property type="term" value="F:metal ion binding"/>
    <property type="evidence" value="ECO:0007669"/>
    <property type="project" value="UniProtKB-KW"/>
</dbReference>
<dbReference type="InterPro" id="IPR036663">
    <property type="entry name" value="Fumarylacetoacetase_C_sf"/>
</dbReference>
<evidence type="ECO:0000256" key="1">
    <source>
        <dbReference type="ARBA" id="ARBA00022723"/>
    </source>
</evidence>
<dbReference type="Pfam" id="PF01557">
    <property type="entry name" value="FAA_hydrolase"/>
    <property type="match status" value="1"/>
</dbReference>
<evidence type="ECO:0000259" key="2">
    <source>
        <dbReference type="Pfam" id="PF01557"/>
    </source>
</evidence>
<keyword evidence="3" id="KW-0378">Hydrolase</keyword>
<keyword evidence="4" id="KW-1185">Reference proteome</keyword>
<sequence length="237" mass="25342">MSHAIHDAPGEGYVIEPPAVTALPIHDSGALFPVNRIFCIGRNYAAHAVEMGHDPDKEPPFFFLKHASALETSGAFPYPAKTADVHHEIEMVVALEKGGTDIPVADALAHVYGYAVGLDMTRRDLQSEAKKRGCPWDVAKSFENSAPCGPLVPASRIGHPSEGAITLDVNGERRQDGDLNQMIWKVPEMIAILSEYFTLRPGDLIMTGTPSGVGAVQRGDVMHGRVAGVGEIAVSVV</sequence>
<keyword evidence="3" id="KW-0670">Pyruvate</keyword>
<dbReference type="SUPFAM" id="SSF56529">
    <property type="entry name" value="FAH"/>
    <property type="match status" value="1"/>
</dbReference>
<dbReference type="Proteomes" id="UP000266273">
    <property type="component" value="Unassembled WGS sequence"/>
</dbReference>
<dbReference type="PANTHER" id="PTHR11820:SF90">
    <property type="entry name" value="FLUTATHIONE S-TRANSFERASE"/>
    <property type="match status" value="1"/>
</dbReference>
<dbReference type="OrthoDB" id="5197601at2"/>
<evidence type="ECO:0000313" key="4">
    <source>
        <dbReference type="Proteomes" id="UP000266273"/>
    </source>
</evidence>
<organism evidence="3 4">
    <name type="scientific">Dichotomicrobium thermohalophilum</name>
    <dbReference type="NCBI Taxonomy" id="933063"/>
    <lineage>
        <taxon>Bacteria</taxon>
        <taxon>Pseudomonadati</taxon>
        <taxon>Pseudomonadota</taxon>
        <taxon>Alphaproteobacteria</taxon>
        <taxon>Hyphomicrobiales</taxon>
        <taxon>Hyphomicrobiaceae</taxon>
        <taxon>Dichotomicrobium</taxon>
    </lineage>
</organism>
<name>A0A397PMI1_9HYPH</name>